<name>X1J0A5_9ZZZZ</name>
<reference evidence="2" key="1">
    <citation type="journal article" date="2014" name="Front. Microbiol.">
        <title>High frequency of phylogenetically diverse reductive dehalogenase-homologous genes in deep subseafloor sedimentary metagenomes.</title>
        <authorList>
            <person name="Kawai M."/>
            <person name="Futagami T."/>
            <person name="Toyoda A."/>
            <person name="Takaki Y."/>
            <person name="Nishi S."/>
            <person name="Hori S."/>
            <person name="Arai W."/>
            <person name="Tsubouchi T."/>
            <person name="Morono Y."/>
            <person name="Uchiyama I."/>
            <person name="Ito T."/>
            <person name="Fujiyama A."/>
            <person name="Inagaki F."/>
            <person name="Takami H."/>
        </authorList>
    </citation>
    <scope>NUCLEOTIDE SEQUENCE</scope>
    <source>
        <strain evidence="2">Expedition CK06-06</strain>
    </source>
</reference>
<dbReference type="InterPro" id="IPR027980">
    <property type="entry name" value="RACo_C"/>
</dbReference>
<feature type="domain" description="RACo C-terminal" evidence="1">
    <location>
        <begin position="1"/>
        <end position="146"/>
    </location>
</feature>
<organism evidence="2">
    <name type="scientific">marine sediment metagenome</name>
    <dbReference type="NCBI Taxonomy" id="412755"/>
    <lineage>
        <taxon>unclassified sequences</taxon>
        <taxon>metagenomes</taxon>
        <taxon>ecological metagenomes</taxon>
    </lineage>
</organism>
<dbReference type="PANTHER" id="PTHR42895:SF1">
    <property type="entry name" value="IRON-SULFUR CLUSTER PROTEIN"/>
    <property type="match status" value="1"/>
</dbReference>
<dbReference type="EMBL" id="BARU01031181">
    <property type="protein sequence ID" value="GAH71769.1"/>
    <property type="molecule type" value="Genomic_DNA"/>
</dbReference>
<evidence type="ECO:0000313" key="2">
    <source>
        <dbReference type="EMBL" id="GAH71769.1"/>
    </source>
</evidence>
<dbReference type="PANTHER" id="PTHR42895">
    <property type="entry name" value="IRON-SULFUR CLUSTER-BINDING PROTEIN-RELATED"/>
    <property type="match status" value="1"/>
</dbReference>
<dbReference type="AlphaFoldDB" id="X1J0A5"/>
<evidence type="ECO:0000259" key="1">
    <source>
        <dbReference type="Pfam" id="PF14574"/>
    </source>
</evidence>
<comment type="caution">
    <text evidence="2">The sequence shown here is derived from an EMBL/GenBank/DDBJ whole genome shotgun (WGS) entry which is preliminary data.</text>
</comment>
<sequence>EYVVIWARDSGRGKDVVITQADIANMLRAKGAIYSAAQVLLRSLGFSFEDVKRVMVAGGFGSSLSLESAVTIGLLADLPRERMQFVGNASITGAGLAAISREKYVEAREIANSMTYFELSTDPHFMGELVSACFFPHTDIQRFPSVMAVLAKGRSKQEG</sequence>
<proteinExistence type="predicted"/>
<dbReference type="InterPro" id="IPR052911">
    <property type="entry name" value="Corrinoid_activation_enz"/>
</dbReference>
<accession>X1J0A5</accession>
<dbReference type="Pfam" id="PF14574">
    <property type="entry name" value="RACo_C_ter"/>
    <property type="match status" value="1"/>
</dbReference>
<gene>
    <name evidence="2" type="ORF">S03H2_49357</name>
</gene>
<feature type="non-terminal residue" evidence="2">
    <location>
        <position position="1"/>
    </location>
</feature>
<protein>
    <recommendedName>
        <fullName evidence="1">RACo C-terminal domain-containing protein</fullName>
    </recommendedName>
</protein>